<dbReference type="SUPFAM" id="SSF52374">
    <property type="entry name" value="Nucleotidylyl transferase"/>
    <property type="match status" value="1"/>
</dbReference>
<dbReference type="OrthoDB" id="5295945at2"/>
<comment type="function">
    <text evidence="1 11">Catalyzes the reversible adenylation of nicotinate mononucleotide (NaMN) to nicotinic acid adenine dinucleotide (NaAD).</text>
</comment>
<sequence length="198" mass="21725">MRGPDWPIATPGQAVGLLGGSFDPAHQGHLAITTEAMKRFALDRVWWLVSPGNPLKRDTPASLERRVAHAADVAHHPRIDVTALEVQIKARFTADTIAALKARYPGVRFVWLMGSDNLAQFHKWDRWKSIAGAVPIGVLARPGHRLSALNGTAARMLRHSRVPAGLLAQCDPPAWSFANIPMRSDSSTALRRAGVWKR</sequence>
<evidence type="ECO:0000256" key="8">
    <source>
        <dbReference type="ARBA" id="ARBA00022840"/>
    </source>
</evidence>
<evidence type="ECO:0000256" key="1">
    <source>
        <dbReference type="ARBA" id="ARBA00002324"/>
    </source>
</evidence>
<accession>A0A2R8BZZ9</accession>
<keyword evidence="8 11" id="KW-0067">ATP-binding</keyword>
<evidence type="ECO:0000256" key="3">
    <source>
        <dbReference type="ARBA" id="ARBA00009014"/>
    </source>
</evidence>
<dbReference type="PANTHER" id="PTHR39321">
    <property type="entry name" value="NICOTINATE-NUCLEOTIDE ADENYLYLTRANSFERASE-RELATED"/>
    <property type="match status" value="1"/>
</dbReference>
<dbReference type="InterPro" id="IPR005248">
    <property type="entry name" value="NadD/NMNAT"/>
</dbReference>
<evidence type="ECO:0000259" key="12">
    <source>
        <dbReference type="Pfam" id="PF01467"/>
    </source>
</evidence>
<evidence type="ECO:0000256" key="10">
    <source>
        <dbReference type="ARBA" id="ARBA00048721"/>
    </source>
</evidence>
<dbReference type="HAMAP" id="MF_00244">
    <property type="entry name" value="NaMN_adenylyltr"/>
    <property type="match status" value="1"/>
</dbReference>
<dbReference type="EC" id="2.7.7.18" evidence="11"/>
<dbReference type="PANTHER" id="PTHR39321:SF3">
    <property type="entry name" value="PHOSPHOPANTETHEINE ADENYLYLTRANSFERASE"/>
    <property type="match status" value="1"/>
</dbReference>
<proteinExistence type="inferred from homology"/>
<evidence type="ECO:0000313" key="13">
    <source>
        <dbReference type="EMBL" id="SPJ25734.1"/>
    </source>
</evidence>
<evidence type="ECO:0000256" key="6">
    <source>
        <dbReference type="ARBA" id="ARBA00022695"/>
    </source>
</evidence>
<evidence type="ECO:0000256" key="9">
    <source>
        <dbReference type="ARBA" id="ARBA00023027"/>
    </source>
</evidence>
<gene>
    <name evidence="11 13" type="primary">nadD</name>
    <name evidence="13" type="ORF">PAA8504_03585</name>
</gene>
<dbReference type="CDD" id="cd02165">
    <property type="entry name" value="NMNAT"/>
    <property type="match status" value="1"/>
</dbReference>
<dbReference type="GO" id="GO:0004515">
    <property type="term" value="F:nicotinate-nucleotide adenylyltransferase activity"/>
    <property type="evidence" value="ECO:0007669"/>
    <property type="project" value="UniProtKB-UniRule"/>
</dbReference>
<dbReference type="Proteomes" id="UP000244912">
    <property type="component" value="Unassembled WGS sequence"/>
</dbReference>
<dbReference type="NCBIfam" id="NF000843">
    <property type="entry name" value="PRK00071.2-2"/>
    <property type="match status" value="1"/>
</dbReference>
<dbReference type="InterPro" id="IPR014729">
    <property type="entry name" value="Rossmann-like_a/b/a_fold"/>
</dbReference>
<dbReference type="UniPathway" id="UPA00253">
    <property type="reaction ID" value="UER00332"/>
</dbReference>
<dbReference type="InterPro" id="IPR004821">
    <property type="entry name" value="Cyt_trans-like"/>
</dbReference>
<keyword evidence="7 11" id="KW-0547">Nucleotide-binding</keyword>
<comment type="catalytic activity">
    <reaction evidence="10 11">
        <text>nicotinate beta-D-ribonucleotide + ATP + H(+) = deamido-NAD(+) + diphosphate</text>
        <dbReference type="Rhea" id="RHEA:22860"/>
        <dbReference type="ChEBI" id="CHEBI:15378"/>
        <dbReference type="ChEBI" id="CHEBI:30616"/>
        <dbReference type="ChEBI" id="CHEBI:33019"/>
        <dbReference type="ChEBI" id="CHEBI:57502"/>
        <dbReference type="ChEBI" id="CHEBI:58437"/>
        <dbReference type="EC" id="2.7.7.18"/>
    </reaction>
</comment>
<keyword evidence="9 11" id="KW-0520">NAD</keyword>
<dbReference type="GO" id="GO:0005524">
    <property type="term" value="F:ATP binding"/>
    <property type="evidence" value="ECO:0007669"/>
    <property type="project" value="UniProtKB-KW"/>
</dbReference>
<feature type="domain" description="Cytidyltransferase-like" evidence="12">
    <location>
        <begin position="17"/>
        <end position="192"/>
    </location>
</feature>
<protein>
    <recommendedName>
        <fullName evidence="11">Probable nicotinate-nucleotide adenylyltransferase</fullName>
        <ecNumber evidence="11">2.7.7.18</ecNumber>
    </recommendedName>
    <alternativeName>
        <fullName evidence="11">Deamido-NAD(+) diphosphorylase</fullName>
    </alternativeName>
    <alternativeName>
        <fullName evidence="11">Deamido-NAD(+) pyrophosphorylase</fullName>
    </alternativeName>
    <alternativeName>
        <fullName evidence="11">Nicotinate mononucleotide adenylyltransferase</fullName>
        <shortName evidence="11">NaMN adenylyltransferase</shortName>
    </alternativeName>
</protein>
<dbReference type="EMBL" id="ONZF01000011">
    <property type="protein sequence ID" value="SPJ25734.1"/>
    <property type="molecule type" value="Genomic_DNA"/>
</dbReference>
<evidence type="ECO:0000256" key="2">
    <source>
        <dbReference type="ARBA" id="ARBA00005019"/>
    </source>
</evidence>
<evidence type="ECO:0000256" key="7">
    <source>
        <dbReference type="ARBA" id="ARBA00022741"/>
    </source>
</evidence>
<evidence type="ECO:0000256" key="4">
    <source>
        <dbReference type="ARBA" id="ARBA00022642"/>
    </source>
</evidence>
<dbReference type="Gene3D" id="3.40.50.620">
    <property type="entry name" value="HUPs"/>
    <property type="match status" value="1"/>
</dbReference>
<dbReference type="AlphaFoldDB" id="A0A2R8BZZ9"/>
<comment type="similarity">
    <text evidence="3 11">Belongs to the NadD family.</text>
</comment>
<organism evidence="13 14">
    <name type="scientific">Palleronia abyssalis</name>
    <dbReference type="NCBI Taxonomy" id="1501240"/>
    <lineage>
        <taxon>Bacteria</taxon>
        <taxon>Pseudomonadati</taxon>
        <taxon>Pseudomonadota</taxon>
        <taxon>Alphaproteobacteria</taxon>
        <taxon>Rhodobacterales</taxon>
        <taxon>Roseobacteraceae</taxon>
        <taxon>Palleronia</taxon>
    </lineage>
</organism>
<evidence type="ECO:0000256" key="11">
    <source>
        <dbReference type="HAMAP-Rule" id="MF_00244"/>
    </source>
</evidence>
<keyword evidence="4 11" id="KW-0662">Pyridine nucleotide biosynthesis</keyword>
<reference evidence="13 14" key="1">
    <citation type="submission" date="2018-03" db="EMBL/GenBank/DDBJ databases">
        <authorList>
            <person name="Keele B.F."/>
        </authorList>
    </citation>
    <scope>NUCLEOTIDE SEQUENCE [LARGE SCALE GENOMIC DNA]</scope>
    <source>
        <strain evidence="13 14">CECT 8504</strain>
    </source>
</reference>
<name>A0A2R8BZZ9_9RHOB</name>
<evidence type="ECO:0000256" key="5">
    <source>
        <dbReference type="ARBA" id="ARBA00022679"/>
    </source>
</evidence>
<dbReference type="Pfam" id="PF01467">
    <property type="entry name" value="CTP_transf_like"/>
    <property type="match status" value="1"/>
</dbReference>
<evidence type="ECO:0000313" key="14">
    <source>
        <dbReference type="Proteomes" id="UP000244912"/>
    </source>
</evidence>
<keyword evidence="14" id="KW-1185">Reference proteome</keyword>
<dbReference type="RefSeq" id="WP_108895467.1">
    <property type="nucleotide sequence ID" value="NZ_ONZF01000011.1"/>
</dbReference>
<keyword evidence="5 11" id="KW-0808">Transferase</keyword>
<keyword evidence="6 11" id="KW-0548">Nucleotidyltransferase</keyword>
<dbReference type="GO" id="GO:0009435">
    <property type="term" value="P:NAD+ biosynthetic process"/>
    <property type="evidence" value="ECO:0007669"/>
    <property type="project" value="UniProtKB-UniRule"/>
</dbReference>
<comment type="pathway">
    <text evidence="2 11">Cofactor biosynthesis; NAD(+) biosynthesis; deamido-NAD(+) from nicotinate D-ribonucleotide: step 1/1.</text>
</comment>